<dbReference type="Gene3D" id="1.20.1250.20">
    <property type="entry name" value="MFS general substrate transporter like domains"/>
    <property type="match status" value="1"/>
</dbReference>
<dbReference type="OrthoDB" id="611847at2759"/>
<dbReference type="EMBL" id="CAJGYO010000067">
    <property type="protein sequence ID" value="CAD6340793.1"/>
    <property type="molecule type" value="Genomic_DNA"/>
</dbReference>
<proteinExistence type="predicted"/>
<dbReference type="InterPro" id="IPR055290">
    <property type="entry name" value="At3g26010-like"/>
</dbReference>
<evidence type="ECO:0000313" key="4">
    <source>
        <dbReference type="EMBL" id="CAD6340793.1"/>
    </source>
</evidence>
<keyword evidence="5" id="KW-1185">Reference proteome</keyword>
<dbReference type="SUPFAM" id="SSF81383">
    <property type="entry name" value="F-box domain"/>
    <property type="match status" value="1"/>
</dbReference>
<evidence type="ECO:0000259" key="3">
    <source>
        <dbReference type="PROSITE" id="PS50181"/>
    </source>
</evidence>
<sequence>PAEKYPHIFSKESIFGRFPYFLPCFTISILAMGSCIACIWLPETLHFHNNEKVDAIDEMEAQVGHSNVEGGQAKESGGTSTKNLLKNWQLMSSIILYCIFCLRDTAYLEVLSILVLATYPFIAKLQGLELKILINIASLLGSTFSATITTACNILQNTAVTQEQRGVANGISVTLMSLFKSVAPAAGGILFSWAQKHMTGLLLPEAGLCEGKGKGIPVGCSSPDRDFVKGSLFVQQSSLRGALGERIGMSRVGGGTPGSGARHGSGAATPHDPTDGRVAGSTAARSRRRRSALLPGQRHSSPRHDSSVRPPGSREESVQREHRGRRRGALLRRLRGHVTLGAAGLFAANFPSWSFDPVPPGRVWRVRPGREGADDEVFAGRDRGSAAVGGVARTGRERGSAAITLGGMDCSKNEGAVAALPDDPLVEILSRVPAKSVCRFKCVSKAWRDLIADPHHRKKLPQAMQGLFFMVPEDFINVSFSFIDLTARSVPLDIDAAFSFLTERPGFQNLGLLDSCNGLILFQNYHEPLSSDTLGYVVCNPTTKRWQAVPTCGSLDLTTCTYLAFDQAISSHFHLVQFQLSVPDEMLVSLHVYSSETGTWSHNQIDSQENQGPLAEWHLRAMLSRRELECAFVNVFLHFIVGDSDQHQIVAVDVQGKARRVITVPGVADGRHRYCYLGQSQGCLHYMTQEMFDDHEDRYKLSIWVLQDYDTQWVLKDTFLSSNLIAYDMDHKEVSVIATFEVLKKPLRFAHYVPCFSECPALTN</sequence>
<dbReference type="InterPro" id="IPR001810">
    <property type="entry name" value="F-box_dom"/>
</dbReference>
<dbReference type="InterPro" id="IPR056592">
    <property type="entry name" value="Beta-prop_At3g26010-like"/>
</dbReference>
<dbReference type="Proteomes" id="UP000604825">
    <property type="component" value="Unassembled WGS sequence"/>
</dbReference>
<feature type="compositionally biased region" description="Gly residues" evidence="1">
    <location>
        <begin position="251"/>
        <end position="263"/>
    </location>
</feature>
<dbReference type="PANTHER" id="PTHR35546">
    <property type="entry name" value="F-BOX PROTEIN INTERACTION DOMAIN PROTEIN-RELATED"/>
    <property type="match status" value="1"/>
</dbReference>
<keyword evidence="2" id="KW-0812">Transmembrane</keyword>
<protein>
    <recommendedName>
        <fullName evidence="3">F-box domain-containing protein</fullName>
    </recommendedName>
</protein>
<feature type="region of interest" description="Disordered" evidence="1">
    <location>
        <begin position="244"/>
        <end position="329"/>
    </location>
</feature>
<dbReference type="InterPro" id="IPR036259">
    <property type="entry name" value="MFS_trans_sf"/>
</dbReference>
<reference evidence="4" key="1">
    <citation type="submission" date="2020-10" db="EMBL/GenBank/DDBJ databases">
        <authorList>
            <person name="Han B."/>
            <person name="Lu T."/>
            <person name="Zhao Q."/>
            <person name="Huang X."/>
            <person name="Zhao Y."/>
        </authorList>
    </citation>
    <scope>NUCLEOTIDE SEQUENCE</scope>
</reference>
<comment type="caution">
    <text evidence="4">The sequence shown here is derived from an EMBL/GenBank/DDBJ whole genome shotgun (WGS) entry which is preliminary data.</text>
</comment>
<name>A0A811SHB6_9POAL</name>
<feature type="compositionally biased region" description="Basic and acidic residues" evidence="1">
    <location>
        <begin position="302"/>
        <end position="321"/>
    </location>
</feature>
<dbReference type="Gene3D" id="1.20.1280.50">
    <property type="match status" value="1"/>
</dbReference>
<gene>
    <name evidence="4" type="ORF">NCGR_LOCUS64891</name>
</gene>
<dbReference type="SMART" id="SM00256">
    <property type="entry name" value="FBOX"/>
    <property type="match status" value="1"/>
</dbReference>
<keyword evidence="2" id="KW-1133">Transmembrane helix</keyword>
<evidence type="ECO:0000256" key="2">
    <source>
        <dbReference type="SAM" id="Phobius"/>
    </source>
</evidence>
<dbReference type="SUPFAM" id="SSF103473">
    <property type="entry name" value="MFS general substrate transporter"/>
    <property type="match status" value="1"/>
</dbReference>
<feature type="transmembrane region" description="Helical" evidence="2">
    <location>
        <begin position="20"/>
        <end position="42"/>
    </location>
</feature>
<feature type="transmembrane region" description="Helical" evidence="2">
    <location>
        <begin position="132"/>
        <end position="155"/>
    </location>
</feature>
<accession>A0A811SHB6</accession>
<evidence type="ECO:0000256" key="1">
    <source>
        <dbReference type="SAM" id="MobiDB-lite"/>
    </source>
</evidence>
<dbReference type="PANTHER" id="PTHR35546:SF24">
    <property type="entry name" value="F-BOX DOMAIN-CONTAINING PROTEIN"/>
    <property type="match status" value="1"/>
</dbReference>
<keyword evidence="2" id="KW-0472">Membrane</keyword>
<feature type="transmembrane region" description="Helical" evidence="2">
    <location>
        <begin position="167"/>
        <end position="194"/>
    </location>
</feature>
<organism evidence="4 5">
    <name type="scientific">Miscanthus lutarioriparius</name>
    <dbReference type="NCBI Taxonomy" id="422564"/>
    <lineage>
        <taxon>Eukaryota</taxon>
        <taxon>Viridiplantae</taxon>
        <taxon>Streptophyta</taxon>
        <taxon>Embryophyta</taxon>
        <taxon>Tracheophyta</taxon>
        <taxon>Spermatophyta</taxon>
        <taxon>Magnoliopsida</taxon>
        <taxon>Liliopsida</taxon>
        <taxon>Poales</taxon>
        <taxon>Poaceae</taxon>
        <taxon>PACMAD clade</taxon>
        <taxon>Panicoideae</taxon>
        <taxon>Andropogonodae</taxon>
        <taxon>Andropogoneae</taxon>
        <taxon>Saccharinae</taxon>
        <taxon>Miscanthus</taxon>
    </lineage>
</organism>
<dbReference type="CDD" id="cd22157">
    <property type="entry name" value="F-box_AtFBW1-like"/>
    <property type="match status" value="1"/>
</dbReference>
<dbReference type="InterPro" id="IPR036047">
    <property type="entry name" value="F-box-like_dom_sf"/>
</dbReference>
<dbReference type="Pfam" id="PF24750">
    <property type="entry name" value="b-prop_At3g26010-like"/>
    <property type="match status" value="1"/>
</dbReference>
<feature type="non-terminal residue" evidence="4">
    <location>
        <position position="764"/>
    </location>
</feature>
<feature type="domain" description="F-box" evidence="3">
    <location>
        <begin position="414"/>
        <end position="460"/>
    </location>
</feature>
<feature type="transmembrane region" description="Helical" evidence="2">
    <location>
        <begin position="94"/>
        <end position="120"/>
    </location>
</feature>
<dbReference type="PROSITE" id="PS50181">
    <property type="entry name" value="FBOX"/>
    <property type="match status" value="1"/>
</dbReference>
<dbReference type="Pfam" id="PF00646">
    <property type="entry name" value="F-box"/>
    <property type="match status" value="1"/>
</dbReference>
<evidence type="ECO:0000313" key="5">
    <source>
        <dbReference type="Proteomes" id="UP000604825"/>
    </source>
</evidence>
<dbReference type="AlphaFoldDB" id="A0A811SHB6"/>